<evidence type="ECO:0000256" key="1">
    <source>
        <dbReference type="SAM" id="MobiDB-lite"/>
    </source>
</evidence>
<evidence type="ECO:0000313" key="4">
    <source>
        <dbReference type="Proteomes" id="UP000001514"/>
    </source>
</evidence>
<feature type="region of interest" description="Disordered" evidence="1">
    <location>
        <begin position="1"/>
        <end position="27"/>
    </location>
</feature>
<sequence>MAGAIATEVGDETAEPLESETDKASTESAVKDVFTTLSFTQEVEKIPEEVAKFLLSTTGLNRGRIRVGNIKSGWKITVMIFITAATDRDSSIIHLAFEPVEKVARNYFQHITETENTIFTDCVNGILAS</sequence>
<dbReference type="KEGG" id="smo:SELMODRAFT_431744"/>
<organism evidence="4">
    <name type="scientific">Selaginella moellendorffii</name>
    <name type="common">Spikemoss</name>
    <dbReference type="NCBI Taxonomy" id="88036"/>
    <lineage>
        <taxon>Eukaryota</taxon>
        <taxon>Viridiplantae</taxon>
        <taxon>Streptophyta</taxon>
        <taxon>Embryophyta</taxon>
        <taxon>Tracheophyta</taxon>
        <taxon>Lycopodiopsida</taxon>
        <taxon>Selaginellales</taxon>
        <taxon>Selaginellaceae</taxon>
        <taxon>Selaginella</taxon>
    </lineage>
</organism>
<dbReference type="Proteomes" id="UP000001514">
    <property type="component" value="Unassembled WGS sequence"/>
</dbReference>
<feature type="compositionally biased region" description="Acidic residues" evidence="1">
    <location>
        <begin position="9"/>
        <end position="19"/>
    </location>
</feature>
<dbReference type="InterPro" id="IPR015403">
    <property type="entry name" value="Mon2/Sec7/BIG1-like_HDS"/>
</dbReference>
<dbReference type="EMBL" id="GL377732">
    <property type="protein sequence ID" value="EFJ05242.1"/>
    <property type="molecule type" value="Genomic_DNA"/>
</dbReference>
<proteinExistence type="predicted"/>
<dbReference type="Gramene" id="EFJ05242">
    <property type="protein sequence ID" value="EFJ05242"/>
    <property type="gene ID" value="SELMODRAFT_431744"/>
</dbReference>
<dbReference type="InParanoid" id="D8TDM8"/>
<name>D8TDM8_SELML</name>
<reference evidence="3 4" key="1">
    <citation type="journal article" date="2011" name="Science">
        <title>The Selaginella genome identifies genetic changes associated with the evolution of vascular plants.</title>
        <authorList>
            <person name="Banks J.A."/>
            <person name="Nishiyama T."/>
            <person name="Hasebe M."/>
            <person name="Bowman J.L."/>
            <person name="Gribskov M."/>
            <person name="dePamphilis C."/>
            <person name="Albert V.A."/>
            <person name="Aono N."/>
            <person name="Aoyama T."/>
            <person name="Ambrose B.A."/>
            <person name="Ashton N.W."/>
            <person name="Axtell M.J."/>
            <person name="Barker E."/>
            <person name="Barker M.S."/>
            <person name="Bennetzen J.L."/>
            <person name="Bonawitz N.D."/>
            <person name="Chapple C."/>
            <person name="Cheng C."/>
            <person name="Correa L.G."/>
            <person name="Dacre M."/>
            <person name="DeBarry J."/>
            <person name="Dreyer I."/>
            <person name="Elias M."/>
            <person name="Engstrom E.M."/>
            <person name="Estelle M."/>
            <person name="Feng L."/>
            <person name="Finet C."/>
            <person name="Floyd S.K."/>
            <person name="Frommer W.B."/>
            <person name="Fujita T."/>
            <person name="Gramzow L."/>
            <person name="Gutensohn M."/>
            <person name="Harholt J."/>
            <person name="Hattori M."/>
            <person name="Heyl A."/>
            <person name="Hirai T."/>
            <person name="Hiwatashi Y."/>
            <person name="Ishikawa M."/>
            <person name="Iwata M."/>
            <person name="Karol K.G."/>
            <person name="Koehler B."/>
            <person name="Kolukisaoglu U."/>
            <person name="Kubo M."/>
            <person name="Kurata T."/>
            <person name="Lalonde S."/>
            <person name="Li K."/>
            <person name="Li Y."/>
            <person name="Litt A."/>
            <person name="Lyons E."/>
            <person name="Manning G."/>
            <person name="Maruyama T."/>
            <person name="Michael T.P."/>
            <person name="Mikami K."/>
            <person name="Miyazaki S."/>
            <person name="Morinaga S."/>
            <person name="Murata T."/>
            <person name="Mueller-Roeber B."/>
            <person name="Nelson D.R."/>
            <person name="Obara M."/>
            <person name="Oguri Y."/>
            <person name="Olmstead R.G."/>
            <person name="Onodera N."/>
            <person name="Petersen B.L."/>
            <person name="Pils B."/>
            <person name="Prigge M."/>
            <person name="Rensing S.A."/>
            <person name="Riano-Pachon D.M."/>
            <person name="Roberts A.W."/>
            <person name="Sato Y."/>
            <person name="Scheller H.V."/>
            <person name="Schulz B."/>
            <person name="Schulz C."/>
            <person name="Shakirov E.V."/>
            <person name="Shibagaki N."/>
            <person name="Shinohara N."/>
            <person name="Shippen D.E."/>
            <person name="Soerensen I."/>
            <person name="Sotooka R."/>
            <person name="Sugimoto N."/>
            <person name="Sugita M."/>
            <person name="Sumikawa N."/>
            <person name="Tanurdzic M."/>
            <person name="Theissen G."/>
            <person name="Ulvskov P."/>
            <person name="Wakazuki S."/>
            <person name="Weng J.K."/>
            <person name="Willats W.W."/>
            <person name="Wipf D."/>
            <person name="Wolf P.G."/>
            <person name="Yang L."/>
            <person name="Zimmer A.D."/>
            <person name="Zhu Q."/>
            <person name="Mitros T."/>
            <person name="Hellsten U."/>
            <person name="Loque D."/>
            <person name="Otillar R."/>
            <person name="Salamov A."/>
            <person name="Schmutz J."/>
            <person name="Shapiro H."/>
            <person name="Lindquist E."/>
            <person name="Lucas S."/>
            <person name="Rokhsar D."/>
            <person name="Grigoriev I.V."/>
        </authorList>
    </citation>
    <scope>NUCLEOTIDE SEQUENCE [LARGE SCALE GENOMIC DNA]</scope>
</reference>
<evidence type="ECO:0000259" key="2">
    <source>
        <dbReference type="Pfam" id="PF09324"/>
    </source>
</evidence>
<dbReference type="Pfam" id="PF09324">
    <property type="entry name" value="Sec7-like_HDS"/>
    <property type="match status" value="1"/>
</dbReference>
<dbReference type="HOGENOM" id="CLU_1952576_0_0_1"/>
<gene>
    <name evidence="3" type="ORF">SELMODRAFT_431744</name>
</gene>
<protein>
    <recommendedName>
        <fullName evidence="2">Mon2/Sec7/BIG1-like HDS domain-containing protein</fullName>
    </recommendedName>
</protein>
<accession>D8TDM8</accession>
<feature type="domain" description="Mon2/Sec7/BIG1-like HDS" evidence="2">
    <location>
        <begin position="66"/>
        <end position="101"/>
    </location>
</feature>
<dbReference type="eggNOG" id="KOG0929">
    <property type="taxonomic scope" value="Eukaryota"/>
</dbReference>
<evidence type="ECO:0000313" key="3">
    <source>
        <dbReference type="EMBL" id="EFJ05242.1"/>
    </source>
</evidence>
<keyword evidence="4" id="KW-1185">Reference proteome</keyword>
<dbReference type="AlphaFoldDB" id="D8TDM8"/>